<dbReference type="Gene3D" id="1.10.1760.20">
    <property type="match status" value="1"/>
</dbReference>
<evidence type="ECO:0000256" key="8">
    <source>
        <dbReference type="PIRNR" id="PIRNR037778"/>
    </source>
</evidence>
<evidence type="ECO:0000256" key="9">
    <source>
        <dbReference type="SAM" id="Phobius"/>
    </source>
</evidence>
<dbReference type="GO" id="GO:0032217">
    <property type="term" value="F:riboflavin transmembrane transporter activity"/>
    <property type="evidence" value="ECO:0007669"/>
    <property type="project" value="UniProtKB-UniRule"/>
</dbReference>
<evidence type="ECO:0000256" key="4">
    <source>
        <dbReference type="ARBA" id="ARBA00022475"/>
    </source>
</evidence>
<dbReference type="InterPro" id="IPR025720">
    <property type="entry name" value="RibU"/>
</dbReference>
<protein>
    <recommendedName>
        <fullName evidence="8">Riboflavin transporter</fullName>
    </recommendedName>
</protein>
<feature type="transmembrane region" description="Helical" evidence="9">
    <location>
        <begin position="143"/>
        <end position="170"/>
    </location>
</feature>
<feature type="transmembrane region" description="Helical" evidence="9">
    <location>
        <begin position="6"/>
        <end position="25"/>
    </location>
</feature>
<evidence type="ECO:0000256" key="6">
    <source>
        <dbReference type="ARBA" id="ARBA00022989"/>
    </source>
</evidence>
<evidence type="ECO:0000256" key="3">
    <source>
        <dbReference type="ARBA" id="ARBA00022448"/>
    </source>
</evidence>
<evidence type="ECO:0000256" key="5">
    <source>
        <dbReference type="ARBA" id="ARBA00022692"/>
    </source>
</evidence>
<comment type="caution">
    <text evidence="10">The sequence shown here is derived from an EMBL/GenBank/DDBJ whole genome shotgun (WGS) entry which is preliminary data.</text>
</comment>
<keyword evidence="5 9" id="KW-0812">Transmembrane</keyword>
<comment type="similarity">
    <text evidence="2 8">Belongs to the prokaryotic riboflavin transporter (P-RFT) (TC 2.A.87) family.</text>
</comment>
<keyword evidence="4 8" id="KW-1003">Cell membrane</keyword>
<dbReference type="PATRIC" id="fig|1195236.3.peg.3051"/>
<dbReference type="Proteomes" id="UP000014155">
    <property type="component" value="Unassembled WGS sequence"/>
</dbReference>
<keyword evidence="11" id="KW-1185">Reference proteome</keyword>
<comment type="subcellular location">
    <subcellularLocation>
        <location evidence="1">Cell membrane</location>
        <topology evidence="1">Multi-pass membrane protein</topology>
    </subcellularLocation>
</comment>
<dbReference type="eggNOG" id="COG3601">
    <property type="taxonomic scope" value="Bacteria"/>
</dbReference>
<dbReference type="Pfam" id="PF12822">
    <property type="entry name" value="ECF_trnsprt"/>
    <property type="match status" value="1"/>
</dbReference>
<reference evidence="10 11" key="1">
    <citation type="journal article" date="2013" name="Genome Announc.">
        <title>Draft Genome Sequence of the Cellulolytic, Mesophilic, Anaerobic Bacterium Clostridium termitidis Strain CT1112 (DSM 5398).</title>
        <authorList>
            <person name="Lal S."/>
            <person name="Ramachandran U."/>
            <person name="Zhang X."/>
            <person name="Munir R."/>
            <person name="Sparling R."/>
            <person name="Levin D.B."/>
        </authorList>
    </citation>
    <scope>NUCLEOTIDE SEQUENCE [LARGE SCALE GENOMIC DNA]</scope>
    <source>
        <strain evidence="10 11">CT1112</strain>
    </source>
</reference>
<keyword evidence="6 9" id="KW-1133">Transmembrane helix</keyword>
<name>S0FM55_RUMCE</name>
<feature type="transmembrane region" description="Helical" evidence="9">
    <location>
        <begin position="109"/>
        <end position="131"/>
    </location>
</feature>
<organism evidence="10 11">
    <name type="scientific">Ruminiclostridium cellobioparum subsp. termitidis CT1112</name>
    <dbReference type="NCBI Taxonomy" id="1195236"/>
    <lineage>
        <taxon>Bacteria</taxon>
        <taxon>Bacillati</taxon>
        <taxon>Bacillota</taxon>
        <taxon>Clostridia</taxon>
        <taxon>Eubacteriales</taxon>
        <taxon>Oscillospiraceae</taxon>
        <taxon>Ruminiclostridium</taxon>
    </lineage>
</organism>
<keyword evidence="7 8" id="KW-0472">Membrane</keyword>
<dbReference type="RefSeq" id="WP_004626456.1">
    <property type="nucleotide sequence ID" value="NZ_AORV01000038.1"/>
</dbReference>
<dbReference type="GO" id="GO:0005886">
    <property type="term" value="C:plasma membrane"/>
    <property type="evidence" value="ECO:0007669"/>
    <property type="project" value="UniProtKB-SubCell"/>
</dbReference>
<dbReference type="PANTHER" id="PTHR38438:SF1">
    <property type="entry name" value="RIBOFLAVIN TRANSPORTER RIBU"/>
    <property type="match status" value="1"/>
</dbReference>
<evidence type="ECO:0000256" key="1">
    <source>
        <dbReference type="ARBA" id="ARBA00004651"/>
    </source>
</evidence>
<gene>
    <name evidence="10" type="ORF">CTER_2730</name>
</gene>
<evidence type="ECO:0000256" key="7">
    <source>
        <dbReference type="ARBA" id="ARBA00023136"/>
    </source>
</evidence>
<evidence type="ECO:0000313" key="10">
    <source>
        <dbReference type="EMBL" id="EMS71381.1"/>
    </source>
</evidence>
<feature type="transmembrane region" description="Helical" evidence="9">
    <location>
        <begin position="46"/>
        <end position="72"/>
    </location>
</feature>
<keyword evidence="3 8" id="KW-0813">Transport</keyword>
<evidence type="ECO:0000256" key="2">
    <source>
        <dbReference type="ARBA" id="ARBA00005540"/>
    </source>
</evidence>
<proteinExistence type="inferred from homology"/>
<accession>S0FM55</accession>
<sequence length="183" mass="19454">MNSSKIKQLTTMGILIAISIILIISPLRFPFPAAPFLEYDAGDIPILMGGFIFGPLAGILLSVVTSIVQAVTVSSGSGWIGCVMHIFAASALVGISSAIYSKNRNIKRLIIGLFCGTLAMTAVMIPLNLIFYPLFAGTPVDAVISMIVPILLPFNLMKAGINSVIFLLIFKSAGSLLLRIVQK</sequence>
<dbReference type="STRING" id="1195236.CTER_2730"/>
<feature type="transmembrane region" description="Helical" evidence="9">
    <location>
        <begin position="78"/>
        <end position="100"/>
    </location>
</feature>
<comment type="function">
    <text evidence="8">Probably a riboflavin-binding protein that interacts with the energy-coupling factor (ECF) ABC-transporter complex.</text>
</comment>
<evidence type="ECO:0000313" key="11">
    <source>
        <dbReference type="Proteomes" id="UP000014155"/>
    </source>
</evidence>
<dbReference type="PIRSF" id="PIRSF037778">
    <property type="entry name" value="UCP037778_transp_RibU"/>
    <property type="match status" value="1"/>
</dbReference>
<dbReference type="EMBL" id="AORV01000038">
    <property type="protein sequence ID" value="EMS71381.1"/>
    <property type="molecule type" value="Genomic_DNA"/>
</dbReference>
<dbReference type="AlphaFoldDB" id="S0FM55"/>
<dbReference type="PANTHER" id="PTHR38438">
    <property type="entry name" value="RIBOFLAVIN TRANSPORTER RIBU"/>
    <property type="match status" value="1"/>
</dbReference>
<dbReference type="InterPro" id="IPR024529">
    <property type="entry name" value="ECF_trnsprt_substrate-spec"/>
</dbReference>